<dbReference type="KEGG" id="phet:94293857"/>
<accession>A0A836YI44</accession>
<comment type="caution">
    <text evidence="2">The sequence shown here is derived from an EMBL/GenBank/DDBJ whole genome shotgun (WGS) entry which is preliminary data.</text>
</comment>
<protein>
    <submittedName>
        <fullName evidence="2">Uncharacterized protein</fullName>
    </submittedName>
</protein>
<gene>
    <name evidence="2" type="ORF">JKF63_07852</name>
</gene>
<sequence>MDVEEGAAAAVAVATAATEATPRAVVPLATPLASSSPATAPPPPLVVPTIPNFSEIIARQEIVRQRQHEQLQQHPHPRSEAAQRKRCALASDDDDDKDDGARSPHSTFQISPGGEYDQTARPGGSRHHPVMSDDGRDSDSEVNTYQTSP</sequence>
<feature type="compositionally biased region" description="Basic and acidic residues" evidence="1">
    <location>
        <begin position="64"/>
        <end position="83"/>
    </location>
</feature>
<feature type="region of interest" description="Disordered" evidence="1">
    <location>
        <begin position="64"/>
        <end position="149"/>
    </location>
</feature>
<evidence type="ECO:0000313" key="2">
    <source>
        <dbReference type="EMBL" id="KAG5512327.1"/>
    </source>
</evidence>
<keyword evidence="3" id="KW-1185">Reference proteome</keyword>
<proteinExistence type="predicted"/>
<reference evidence="2 3" key="1">
    <citation type="submission" date="2021-02" db="EMBL/GenBank/DDBJ databases">
        <title>Porcisia hertigi Genome sequencing and assembly.</title>
        <authorList>
            <person name="Almutairi H."/>
            <person name="Gatherer D."/>
        </authorList>
    </citation>
    <scope>NUCLEOTIDE SEQUENCE [LARGE SCALE GENOMIC DNA]</scope>
    <source>
        <strain evidence="2 3">C119</strain>
    </source>
</reference>
<feature type="compositionally biased region" description="Basic and acidic residues" evidence="1">
    <location>
        <begin position="130"/>
        <end position="139"/>
    </location>
</feature>
<dbReference type="OrthoDB" id="267011at2759"/>
<dbReference type="AlphaFoldDB" id="A0A836YI44"/>
<evidence type="ECO:0000256" key="1">
    <source>
        <dbReference type="SAM" id="MobiDB-lite"/>
    </source>
</evidence>
<dbReference type="Proteomes" id="UP000674318">
    <property type="component" value="Chromosome 1"/>
</dbReference>
<dbReference type="RefSeq" id="XP_067760039.1">
    <property type="nucleotide sequence ID" value="XM_067903780.1"/>
</dbReference>
<evidence type="ECO:0000313" key="3">
    <source>
        <dbReference type="Proteomes" id="UP000674318"/>
    </source>
</evidence>
<dbReference type="GeneID" id="94293857"/>
<organism evidence="2 3">
    <name type="scientific">Porcisia hertigi</name>
    <dbReference type="NCBI Taxonomy" id="2761500"/>
    <lineage>
        <taxon>Eukaryota</taxon>
        <taxon>Discoba</taxon>
        <taxon>Euglenozoa</taxon>
        <taxon>Kinetoplastea</taxon>
        <taxon>Metakinetoplastina</taxon>
        <taxon>Trypanosomatida</taxon>
        <taxon>Trypanosomatidae</taxon>
        <taxon>Leishmaniinae</taxon>
        <taxon>Porcisia</taxon>
    </lineage>
</organism>
<dbReference type="EMBL" id="JAFJZO010000001">
    <property type="protein sequence ID" value="KAG5512327.1"/>
    <property type="molecule type" value="Genomic_DNA"/>
</dbReference>
<name>A0A836YI44_9TRYP</name>